<feature type="signal peptide" evidence="1">
    <location>
        <begin position="1"/>
        <end position="18"/>
    </location>
</feature>
<dbReference type="OrthoDB" id="9808953at2"/>
<keyword evidence="3" id="KW-1185">Reference proteome</keyword>
<proteinExistence type="predicted"/>
<feature type="non-terminal residue" evidence="2">
    <location>
        <position position="762"/>
    </location>
</feature>
<evidence type="ECO:0000313" key="3">
    <source>
        <dbReference type="Proteomes" id="UP000249696"/>
    </source>
</evidence>
<evidence type="ECO:0000313" key="2">
    <source>
        <dbReference type="EMBL" id="RAJ04775.1"/>
    </source>
</evidence>
<reference evidence="2 3" key="1">
    <citation type="submission" date="2018-06" db="EMBL/GenBank/DDBJ databases">
        <title>Genomic Encyclopedia of Archaeal and Bacterial Type Strains, Phase II (KMG-II): from individual species to whole genera.</title>
        <authorList>
            <person name="Goeker M."/>
        </authorList>
    </citation>
    <scope>NUCLEOTIDE SEQUENCE [LARGE SCALE GENOMIC DNA]</scope>
    <source>
        <strain evidence="2 3">DSM 23522</strain>
    </source>
</reference>
<organism evidence="2 3">
    <name type="scientific">Arenibacter echinorum</name>
    <dbReference type="NCBI Taxonomy" id="440515"/>
    <lineage>
        <taxon>Bacteria</taxon>
        <taxon>Pseudomonadati</taxon>
        <taxon>Bacteroidota</taxon>
        <taxon>Flavobacteriia</taxon>
        <taxon>Flavobacteriales</taxon>
        <taxon>Flavobacteriaceae</taxon>
        <taxon>Arenibacter</taxon>
    </lineage>
</organism>
<name>A0A327QLP5_9FLAO</name>
<dbReference type="Proteomes" id="UP000249696">
    <property type="component" value="Unassembled WGS sequence"/>
</dbReference>
<dbReference type="AlphaFoldDB" id="A0A327QLP5"/>
<dbReference type="RefSeq" id="WP_146613565.1">
    <property type="nucleotide sequence ID" value="NZ_QLLN01000016.1"/>
</dbReference>
<comment type="caution">
    <text evidence="2">The sequence shown here is derived from an EMBL/GenBank/DDBJ whole genome shotgun (WGS) entry which is preliminary data.</text>
</comment>
<dbReference type="EMBL" id="QLLN01000016">
    <property type="protein sequence ID" value="RAJ04775.1"/>
    <property type="molecule type" value="Genomic_DNA"/>
</dbReference>
<feature type="chain" id="PRO_5016408258" evidence="1">
    <location>
        <begin position="19"/>
        <end position="762"/>
    </location>
</feature>
<evidence type="ECO:0000256" key="1">
    <source>
        <dbReference type="SAM" id="SignalP"/>
    </source>
</evidence>
<sequence length="762" mass="78509">MKYIHFFFCLLLGMAVQAQIKIGDNPQNIDPSSVLELESSSRVLVITRVNTAQMDAIVPSAGALVYNTDVECIHYYTGTEWKDICDAVAGSITFTSDDGTVVITSTGGNNYDLKVGQITGMNIVNETVFGADIATATIGERQLAPNSVGSSELQDNTVGKDEIQEAAVGTLEIIDGTIKPEDMEPGAFDQLLTTDAAGNVVWLNKNELGATQADQSTITGAGTSADPIKVADTVIGDILANANAIATKEDLSNKSDDTALGNSTTLYPTQNAVKTYVDQLAGAASTLNDGNIFVGNSGNVATGVPMGGDATISNTGLVTIADLAITSPKIAINAVGQPHLADNAVISNKILNGNVTPIKIQPGAANQIMTTNTLGVVTWQPISAVGGNQDLTSVLGFGTSAGNNQINDLADPTSPQDAATQAYVDAQVGGSAQTIVSGDTPTNSITVGTDGGAYYVDGDDDDTNELSDLAFDPGTNILTLTNRATPTNSIDLSSLAGTGTDNQQLSITGGNILTLENGGTVDLNPFLDNVDTDDQTLSLSGNEITISEGNTIDLSPILAAGGSDDQQLTLAGNTLTLEDGGAAISLVPYLDNTDEQTISDFTFDDTTNILTLTITGGNTDTADLSALAGGGNPAAADVTFSPTVNTTSNNVQDAIEELQTEIDGITATGTNPNDELITSFTLSGTSLNIIENANIVPALDLDLVFATDAELSSFNPDWTSLINVPADIADGDNDTTYSAGTGLTLTGTTFALDNTTVTHDWA</sequence>
<protein>
    <submittedName>
        <fullName evidence="2">Uncharacterized protein</fullName>
    </submittedName>
</protein>
<accession>A0A327QLP5</accession>
<gene>
    <name evidence="2" type="ORF">LV92_04378</name>
</gene>
<keyword evidence="1" id="KW-0732">Signal</keyword>